<sequence>MASLGPGTWEGSLQGQEEKRAFSSENRFLSKSQAWELGWSRVKTNFLALLRPKGVSLSTEAVPQPLHSDFQMQSLEFATQIHTLSCKLEKKSVYFTDEFKVRFVAAILAAMTAGRTKGRRV</sequence>
<keyword evidence="2" id="KW-1185">Reference proteome</keyword>
<dbReference type="EMBL" id="JABWUV010000010">
    <property type="protein sequence ID" value="KAF6324888.1"/>
    <property type="molecule type" value="Genomic_DNA"/>
</dbReference>
<accession>A0A7J7VIP7</accession>
<reference evidence="1 2" key="1">
    <citation type="journal article" date="2020" name="Nature">
        <title>Six reference-quality genomes reveal evolution of bat adaptations.</title>
        <authorList>
            <person name="Jebb D."/>
            <person name="Huang Z."/>
            <person name="Pippel M."/>
            <person name="Hughes G.M."/>
            <person name="Lavrichenko K."/>
            <person name="Devanna P."/>
            <person name="Winkler S."/>
            <person name="Jermiin L.S."/>
            <person name="Skirmuntt E.C."/>
            <person name="Katzourakis A."/>
            <person name="Burkitt-Gray L."/>
            <person name="Ray D.A."/>
            <person name="Sullivan K.A.M."/>
            <person name="Roscito J.G."/>
            <person name="Kirilenko B.M."/>
            <person name="Davalos L.M."/>
            <person name="Corthals A.P."/>
            <person name="Power M.L."/>
            <person name="Jones G."/>
            <person name="Ransome R.D."/>
            <person name="Dechmann D.K.N."/>
            <person name="Locatelli A.G."/>
            <person name="Puechmaille S.J."/>
            <person name="Fedrigo O."/>
            <person name="Jarvis E.D."/>
            <person name="Hiller M."/>
            <person name="Vernes S.C."/>
            <person name="Myers E.W."/>
            <person name="Teeling E.C."/>
        </authorList>
    </citation>
    <scope>NUCLEOTIDE SEQUENCE [LARGE SCALE GENOMIC DNA]</scope>
    <source>
        <strain evidence="1">MMyoMyo1</strain>
        <tissue evidence="1">Flight muscle</tissue>
    </source>
</reference>
<dbReference type="Proteomes" id="UP000527355">
    <property type="component" value="Unassembled WGS sequence"/>
</dbReference>
<gene>
    <name evidence="1" type="ORF">mMyoMyo1_008339</name>
</gene>
<name>A0A7J7VIP7_MYOMY</name>
<evidence type="ECO:0000313" key="1">
    <source>
        <dbReference type="EMBL" id="KAF6324888.1"/>
    </source>
</evidence>
<evidence type="ECO:0000313" key="2">
    <source>
        <dbReference type="Proteomes" id="UP000527355"/>
    </source>
</evidence>
<organism evidence="1 2">
    <name type="scientific">Myotis myotis</name>
    <name type="common">Greater mouse-eared bat</name>
    <name type="synonym">Vespertilio myotis</name>
    <dbReference type="NCBI Taxonomy" id="51298"/>
    <lineage>
        <taxon>Eukaryota</taxon>
        <taxon>Metazoa</taxon>
        <taxon>Chordata</taxon>
        <taxon>Craniata</taxon>
        <taxon>Vertebrata</taxon>
        <taxon>Euteleostomi</taxon>
        <taxon>Mammalia</taxon>
        <taxon>Eutheria</taxon>
        <taxon>Laurasiatheria</taxon>
        <taxon>Chiroptera</taxon>
        <taxon>Yangochiroptera</taxon>
        <taxon>Vespertilionidae</taxon>
        <taxon>Myotis</taxon>
    </lineage>
</organism>
<comment type="caution">
    <text evidence="1">The sequence shown here is derived from an EMBL/GenBank/DDBJ whole genome shotgun (WGS) entry which is preliminary data.</text>
</comment>
<proteinExistence type="predicted"/>
<dbReference type="AlphaFoldDB" id="A0A7J7VIP7"/>
<protein>
    <submittedName>
        <fullName evidence="1">Uncharacterized protein</fullName>
    </submittedName>
</protein>